<evidence type="ECO:0000256" key="8">
    <source>
        <dbReference type="ARBA" id="ARBA00023170"/>
    </source>
</evidence>
<evidence type="ECO:0000256" key="12">
    <source>
        <dbReference type="SAM" id="Phobius"/>
    </source>
</evidence>
<feature type="compositionally biased region" description="Polar residues" evidence="11">
    <location>
        <begin position="541"/>
        <end position="563"/>
    </location>
</feature>
<dbReference type="InterPro" id="IPR028082">
    <property type="entry name" value="Peripla_BP_I"/>
</dbReference>
<evidence type="ECO:0000256" key="7">
    <source>
        <dbReference type="ARBA" id="ARBA00023136"/>
    </source>
</evidence>
<keyword evidence="10" id="KW-0807">Transducer</keyword>
<feature type="transmembrane region" description="Helical" evidence="12">
    <location>
        <begin position="292"/>
        <end position="314"/>
    </location>
</feature>
<keyword evidence="6" id="KW-0297">G-protein coupled receptor</keyword>
<feature type="transmembrane region" description="Helical" evidence="12">
    <location>
        <begin position="254"/>
        <end position="280"/>
    </location>
</feature>
<dbReference type="PRINTS" id="PR00248">
    <property type="entry name" value="GPCRMGR"/>
</dbReference>
<evidence type="ECO:0000313" key="14">
    <source>
        <dbReference type="EMBL" id="GFT27472.1"/>
    </source>
</evidence>
<feature type="transmembrane region" description="Helical" evidence="12">
    <location>
        <begin position="412"/>
        <end position="433"/>
    </location>
</feature>
<dbReference type="EMBL" id="BMAW01107070">
    <property type="protein sequence ID" value="GFT27472.1"/>
    <property type="molecule type" value="Genomic_DNA"/>
</dbReference>
<organism evidence="14 15">
    <name type="scientific">Nephila pilipes</name>
    <name type="common">Giant wood spider</name>
    <name type="synonym">Nephila maculata</name>
    <dbReference type="NCBI Taxonomy" id="299642"/>
    <lineage>
        <taxon>Eukaryota</taxon>
        <taxon>Metazoa</taxon>
        <taxon>Ecdysozoa</taxon>
        <taxon>Arthropoda</taxon>
        <taxon>Chelicerata</taxon>
        <taxon>Arachnida</taxon>
        <taxon>Araneae</taxon>
        <taxon>Araneomorphae</taxon>
        <taxon>Entelegynae</taxon>
        <taxon>Araneoidea</taxon>
        <taxon>Nephilidae</taxon>
        <taxon>Nephila</taxon>
    </lineage>
</organism>
<dbReference type="FunFam" id="2.10.50.30:FF:000004">
    <property type="entry name" value="Taste receptor type 1 member 3-like protein"/>
    <property type="match status" value="1"/>
</dbReference>
<dbReference type="InterPro" id="IPR038550">
    <property type="entry name" value="GPCR_3_9-Cys_sf"/>
</dbReference>
<protein>
    <submittedName>
        <fullName evidence="14">Metabotropic glutamate receptor 3</fullName>
    </submittedName>
</protein>
<feature type="transmembrane region" description="Helical" evidence="12">
    <location>
        <begin position="367"/>
        <end position="387"/>
    </location>
</feature>
<comment type="subcellular location">
    <subcellularLocation>
        <location evidence="1">Cell membrane</location>
        <topology evidence="1">Multi-pass membrane protein</topology>
    </subcellularLocation>
</comment>
<dbReference type="PANTHER" id="PTHR24060">
    <property type="entry name" value="METABOTROPIC GLUTAMATE RECEPTOR"/>
    <property type="match status" value="1"/>
</dbReference>
<dbReference type="Gene3D" id="2.10.50.30">
    <property type="entry name" value="GPCR, family 3, nine cysteines domain"/>
    <property type="match status" value="1"/>
</dbReference>
<feature type="transmembrane region" description="Helical" evidence="12">
    <location>
        <begin position="445"/>
        <end position="466"/>
    </location>
</feature>
<dbReference type="OrthoDB" id="425344at2759"/>
<dbReference type="InterPro" id="IPR017978">
    <property type="entry name" value="GPCR_3_C"/>
</dbReference>
<accession>A0A8X6NPR9</accession>
<feature type="transmembrane region" description="Helical" evidence="12">
    <location>
        <begin position="320"/>
        <end position="338"/>
    </location>
</feature>
<evidence type="ECO:0000256" key="4">
    <source>
        <dbReference type="ARBA" id="ARBA00022729"/>
    </source>
</evidence>
<dbReference type="AlphaFoldDB" id="A0A8X6NPR9"/>
<comment type="caution">
    <text evidence="14">The sequence shown here is derived from an EMBL/GenBank/DDBJ whole genome shotgun (WGS) entry which is preliminary data.</text>
</comment>
<dbReference type="Gene3D" id="3.40.50.2300">
    <property type="match status" value="1"/>
</dbReference>
<dbReference type="InterPro" id="IPR050726">
    <property type="entry name" value="mGluR"/>
</dbReference>
<feature type="non-terminal residue" evidence="14">
    <location>
        <position position="563"/>
    </location>
</feature>
<dbReference type="SUPFAM" id="SSF53822">
    <property type="entry name" value="Periplasmic binding protein-like I"/>
    <property type="match status" value="1"/>
</dbReference>
<keyword evidence="2" id="KW-1003">Cell membrane</keyword>
<dbReference type="InterPro" id="IPR017979">
    <property type="entry name" value="GPCR_3_CS"/>
</dbReference>
<proteinExistence type="predicted"/>
<sequence length="563" mass="64567">DFDDYFKSLRPSSNSRNPWFKEFWENQFNCVFKNSRSAKKRKLCTGKEDISEYYRQEGLVPMVIDSVLLLATAIKTLCTEYSNFCKEFQKTEMKYRNAFVDIIENTSLKSSQGHNMMISFDKSRSVPVNYTIFQFRKVSRSSDNYAYRFIGEWNPDKRLRLLEDPTWNSYEVDELGRPVSSCSKECALGEERIRNTESNRRCCWTCRPCDDIYYLPERQKPCIPCPDGKVPSRDWKSCVDMEVEFIGQKLGNPWALVPLTFSILGLISTSVVFIIFFMNHKTPIIMASGRELCYVILVGIVFCYCFPFVVLLKPNQISCGILRIGMGLGLSVCYSAIFTKTNRLSRIFEVSMKITKRPSYISPESQVMICVCLVLIQVTLTVLWLIVKPPVILNALLENPKKWVSYCGLDGISVLLGLFYNMILLLLCTIYAYKTRNIPENFNETKWISFTMYSSCIIWLAFIPIYCSAMQDYKVRSTILSMSVSVSGTVTLVCIFLPKIYIVLFHPERNVRYPSSSATSGTGTCSSQPVRFVRTAAKANEVQQPSPINRPDSSFLVNQNHIT</sequence>
<keyword evidence="3 12" id="KW-0812">Transmembrane</keyword>
<keyword evidence="4" id="KW-0732">Signal</keyword>
<keyword evidence="9" id="KW-0325">Glycoprotein</keyword>
<dbReference type="GO" id="GO:0005886">
    <property type="term" value="C:plasma membrane"/>
    <property type="evidence" value="ECO:0007669"/>
    <property type="project" value="UniProtKB-SubCell"/>
</dbReference>
<feature type="region of interest" description="Disordered" evidence="11">
    <location>
        <begin position="539"/>
        <end position="563"/>
    </location>
</feature>
<evidence type="ECO:0000313" key="15">
    <source>
        <dbReference type="Proteomes" id="UP000887013"/>
    </source>
</evidence>
<evidence type="ECO:0000259" key="13">
    <source>
        <dbReference type="PROSITE" id="PS50259"/>
    </source>
</evidence>
<evidence type="ECO:0000256" key="9">
    <source>
        <dbReference type="ARBA" id="ARBA00023180"/>
    </source>
</evidence>
<evidence type="ECO:0000256" key="2">
    <source>
        <dbReference type="ARBA" id="ARBA00022475"/>
    </source>
</evidence>
<dbReference type="PROSITE" id="PS50259">
    <property type="entry name" value="G_PROTEIN_RECEP_F3_4"/>
    <property type="match status" value="1"/>
</dbReference>
<dbReference type="PROSITE" id="PS00981">
    <property type="entry name" value="G_PROTEIN_RECEP_F3_3"/>
    <property type="match status" value="1"/>
</dbReference>
<dbReference type="InterPro" id="IPR000337">
    <property type="entry name" value="GPCR_3"/>
</dbReference>
<reference evidence="14" key="1">
    <citation type="submission" date="2020-08" db="EMBL/GenBank/DDBJ databases">
        <title>Multicomponent nature underlies the extraordinary mechanical properties of spider dragline silk.</title>
        <authorList>
            <person name="Kono N."/>
            <person name="Nakamura H."/>
            <person name="Mori M."/>
            <person name="Yoshida Y."/>
            <person name="Ohtoshi R."/>
            <person name="Malay A.D."/>
            <person name="Moran D.A.P."/>
            <person name="Tomita M."/>
            <person name="Numata K."/>
            <person name="Arakawa K."/>
        </authorList>
    </citation>
    <scope>NUCLEOTIDE SEQUENCE</scope>
</reference>
<evidence type="ECO:0000256" key="11">
    <source>
        <dbReference type="SAM" id="MobiDB-lite"/>
    </source>
</evidence>
<feature type="domain" description="G-protein coupled receptors family 3 profile" evidence="13">
    <location>
        <begin position="254"/>
        <end position="519"/>
    </location>
</feature>
<evidence type="ECO:0000256" key="3">
    <source>
        <dbReference type="ARBA" id="ARBA00022692"/>
    </source>
</evidence>
<keyword evidence="15" id="KW-1185">Reference proteome</keyword>
<evidence type="ECO:0000256" key="5">
    <source>
        <dbReference type="ARBA" id="ARBA00022989"/>
    </source>
</evidence>
<dbReference type="Proteomes" id="UP000887013">
    <property type="component" value="Unassembled WGS sequence"/>
</dbReference>
<evidence type="ECO:0000256" key="10">
    <source>
        <dbReference type="ARBA" id="ARBA00023224"/>
    </source>
</evidence>
<keyword evidence="5 12" id="KW-1133">Transmembrane helix</keyword>
<gene>
    <name evidence="14" type="primary">GRM3</name>
    <name evidence="14" type="ORF">NPIL_127891</name>
</gene>
<feature type="transmembrane region" description="Helical" evidence="12">
    <location>
        <begin position="478"/>
        <end position="504"/>
    </location>
</feature>
<keyword evidence="8 14" id="KW-0675">Receptor</keyword>
<dbReference type="GO" id="GO:0004930">
    <property type="term" value="F:G protein-coupled receptor activity"/>
    <property type="evidence" value="ECO:0007669"/>
    <property type="project" value="UniProtKB-KW"/>
</dbReference>
<evidence type="ECO:0000256" key="6">
    <source>
        <dbReference type="ARBA" id="ARBA00023040"/>
    </source>
</evidence>
<evidence type="ECO:0000256" key="1">
    <source>
        <dbReference type="ARBA" id="ARBA00004651"/>
    </source>
</evidence>
<name>A0A8X6NPR9_NEPPI</name>
<keyword evidence="7 12" id="KW-0472">Membrane</keyword>
<dbReference type="Pfam" id="PF00003">
    <property type="entry name" value="7tm_3"/>
    <property type="match status" value="1"/>
</dbReference>